<organism evidence="1 2">
    <name type="scientific">Streptococcus equinus ATCC 700338</name>
    <dbReference type="NCBI Taxonomy" id="864569"/>
    <lineage>
        <taxon>Bacteria</taxon>
        <taxon>Bacillati</taxon>
        <taxon>Bacillota</taxon>
        <taxon>Bacilli</taxon>
        <taxon>Lactobacillales</taxon>
        <taxon>Streptococcaceae</taxon>
        <taxon>Streptococcus</taxon>
    </lineage>
</organism>
<sequence length="72" mass="8358">MGNILVNVKKHGFNLEEELWIGLWVGYVTELLDTPWSGCFATSTAFFKTKNWLKIIKNLCNVIDSAYYSYFD</sequence>
<dbReference type="HOGENOM" id="CLU_2720575_0_0_9"/>
<dbReference type="Proteomes" id="UP000004290">
    <property type="component" value="Unassembled WGS sequence"/>
</dbReference>
<keyword evidence="2" id="KW-1185">Reference proteome</keyword>
<evidence type="ECO:0000313" key="2">
    <source>
        <dbReference type="Proteomes" id="UP000004290"/>
    </source>
</evidence>
<comment type="caution">
    <text evidence="1">The sequence shown here is derived from an EMBL/GenBank/DDBJ whole genome shotgun (WGS) entry which is preliminary data.</text>
</comment>
<name>E0PEW0_STREI</name>
<reference evidence="1 2" key="1">
    <citation type="submission" date="2010-07" db="EMBL/GenBank/DDBJ databases">
        <authorList>
            <person name="Muzny D."/>
            <person name="Qin X."/>
            <person name="Deng J."/>
            <person name="Jiang H."/>
            <person name="Liu Y."/>
            <person name="Qu J."/>
            <person name="Song X.-Z."/>
            <person name="Zhang L."/>
            <person name="Thornton R."/>
            <person name="Coyle M."/>
            <person name="Francisco L."/>
            <person name="Jackson L."/>
            <person name="Javaid M."/>
            <person name="Korchina V."/>
            <person name="Kovar C."/>
            <person name="Mata R."/>
            <person name="Mathew T."/>
            <person name="Ngo R."/>
            <person name="Nguyen L."/>
            <person name="Nguyen N."/>
            <person name="Okwuonu G."/>
            <person name="Ongeri F."/>
            <person name="Pham C."/>
            <person name="Simmons D."/>
            <person name="Wilczek-Boney K."/>
            <person name="Hale W."/>
            <person name="Jakkamsetti A."/>
            <person name="Pham P."/>
            <person name="Ruth R."/>
            <person name="San Lucas F."/>
            <person name="Warren J."/>
            <person name="Zhang J."/>
            <person name="Zhao Z."/>
            <person name="Zhou C."/>
            <person name="Zhu D."/>
            <person name="Lee S."/>
            <person name="Bess C."/>
            <person name="Blankenburg K."/>
            <person name="Forbes L."/>
            <person name="Fu Q."/>
            <person name="Gubbala S."/>
            <person name="Hirani K."/>
            <person name="Jayaseelan J.C."/>
            <person name="Lara F."/>
            <person name="Munidasa M."/>
            <person name="Palculict T."/>
            <person name="Patil S."/>
            <person name="Pu L.-L."/>
            <person name="Saada N."/>
            <person name="Tang L."/>
            <person name="Weissenberger G."/>
            <person name="Zhu Y."/>
            <person name="Hemphill L."/>
            <person name="Shang Y."/>
            <person name="Youmans B."/>
            <person name="Ayvaz T."/>
            <person name="Ross M."/>
            <person name="Santibanez J."/>
            <person name="Aqrawi P."/>
            <person name="Gross S."/>
            <person name="Joshi V."/>
            <person name="Fowler G."/>
            <person name="Nazareth L."/>
            <person name="Reid J."/>
            <person name="Worley K."/>
            <person name="Petrosino J."/>
            <person name="Highlander S."/>
            <person name="Gibbs R."/>
        </authorList>
    </citation>
    <scope>NUCLEOTIDE SEQUENCE [LARGE SCALE GENOMIC DNA]</scope>
    <source>
        <strain evidence="1 2">ATCC 700338</strain>
    </source>
</reference>
<dbReference type="EMBL" id="AEEL01000017">
    <property type="protein sequence ID" value="EFM27057.1"/>
    <property type="molecule type" value="Genomic_DNA"/>
</dbReference>
<proteinExistence type="predicted"/>
<accession>E0PEW0</accession>
<dbReference type="AlphaFoldDB" id="E0PEW0"/>
<evidence type="ECO:0000313" key="1">
    <source>
        <dbReference type="EMBL" id="EFM27057.1"/>
    </source>
</evidence>
<gene>
    <name evidence="1" type="ORF">HMPREF9319_1383</name>
</gene>
<protein>
    <submittedName>
        <fullName evidence="1">Uncharacterized protein</fullName>
    </submittedName>
</protein>